<dbReference type="STRING" id="573983.B0681_00260"/>
<dbReference type="Proteomes" id="UP000190683">
    <property type="component" value="Unassembled WGS sequence"/>
</dbReference>
<comment type="caution">
    <text evidence="2">The sequence shown here is derived from an EMBL/GenBank/DDBJ whole genome shotgun (WGS) entry which is preliminary data.</text>
</comment>
<evidence type="ECO:0000256" key="1">
    <source>
        <dbReference type="SAM" id="Phobius"/>
    </source>
</evidence>
<name>A0A1T0CVL8_9GAMM</name>
<sequence>MDNFIVWAYLGISVLLLIQNFNHKRRIRTLEDEIFKLKQHEWLPFARTQTHLPMAQSVKAIRTQFPELSLRQALQLYTIAKQ</sequence>
<dbReference type="RefSeq" id="WP_078316756.1">
    <property type="nucleotide sequence ID" value="NZ_MUYV01000001.1"/>
</dbReference>
<reference evidence="2 3" key="1">
    <citation type="submission" date="2017-02" db="EMBL/GenBank/DDBJ databases">
        <title>Draft genome sequence of Moraxella porci CCUG 54912T type strain.</title>
        <authorList>
            <person name="Salva-Serra F."/>
            <person name="Engstrom-Jakobsson H."/>
            <person name="Thorell K."/>
            <person name="Jaen-Luchoro D."/>
            <person name="Gonzales-Siles L."/>
            <person name="Karlsson R."/>
            <person name="Yazdan S."/>
            <person name="Boulund F."/>
            <person name="Johnning A."/>
            <person name="Engstrand L."/>
            <person name="Kristiansson E."/>
            <person name="Moore E."/>
        </authorList>
    </citation>
    <scope>NUCLEOTIDE SEQUENCE [LARGE SCALE GENOMIC DNA]</scope>
    <source>
        <strain evidence="2 3">CCUG 54912</strain>
    </source>
</reference>
<proteinExistence type="predicted"/>
<keyword evidence="1" id="KW-1133">Transmembrane helix</keyword>
<keyword evidence="1" id="KW-0812">Transmembrane</keyword>
<gene>
    <name evidence="2" type="ORF">B0681_00260</name>
</gene>
<dbReference type="EMBL" id="MUYV01000001">
    <property type="protein sequence ID" value="OOS26367.1"/>
    <property type="molecule type" value="Genomic_DNA"/>
</dbReference>
<keyword evidence="3" id="KW-1185">Reference proteome</keyword>
<accession>A0A1T0CVL8</accession>
<organism evidence="2 3">
    <name type="scientific">Moraxella porci DSM 25326</name>
    <dbReference type="NCBI Taxonomy" id="573983"/>
    <lineage>
        <taxon>Bacteria</taxon>
        <taxon>Pseudomonadati</taxon>
        <taxon>Pseudomonadota</taxon>
        <taxon>Gammaproteobacteria</taxon>
        <taxon>Moraxellales</taxon>
        <taxon>Moraxellaceae</taxon>
        <taxon>Moraxella</taxon>
    </lineage>
</organism>
<evidence type="ECO:0000313" key="3">
    <source>
        <dbReference type="Proteomes" id="UP000190683"/>
    </source>
</evidence>
<evidence type="ECO:0000313" key="2">
    <source>
        <dbReference type="EMBL" id="OOS26367.1"/>
    </source>
</evidence>
<dbReference type="AlphaFoldDB" id="A0A1T0CVL8"/>
<protein>
    <submittedName>
        <fullName evidence="2">Uncharacterized protein</fullName>
    </submittedName>
</protein>
<feature type="transmembrane region" description="Helical" evidence="1">
    <location>
        <begin position="6"/>
        <end position="22"/>
    </location>
</feature>
<keyword evidence="1" id="KW-0472">Membrane</keyword>